<accession>A0A0A8Y9E0</accession>
<protein>
    <submittedName>
        <fullName evidence="1">Uncharacterized protein</fullName>
    </submittedName>
</protein>
<dbReference type="EMBL" id="GBRH01274944">
    <property type="protein sequence ID" value="JAD22951.1"/>
    <property type="molecule type" value="Transcribed_RNA"/>
</dbReference>
<dbReference type="AlphaFoldDB" id="A0A0A8Y9E0"/>
<sequence>MLPHHFDRTHVSFSEHLTCLDRTYCNHFCFYVGLLAGLFLV</sequence>
<reference evidence="1" key="2">
    <citation type="journal article" date="2015" name="Data Brief">
        <title>Shoot transcriptome of the giant reed, Arundo donax.</title>
        <authorList>
            <person name="Barrero R.A."/>
            <person name="Guerrero F.D."/>
            <person name="Moolhuijzen P."/>
            <person name="Goolsby J.A."/>
            <person name="Tidwell J."/>
            <person name="Bellgard S.E."/>
            <person name="Bellgard M.I."/>
        </authorList>
    </citation>
    <scope>NUCLEOTIDE SEQUENCE</scope>
    <source>
        <tissue evidence="1">Shoot tissue taken approximately 20 cm above the soil surface</tissue>
    </source>
</reference>
<organism evidence="1">
    <name type="scientific">Arundo donax</name>
    <name type="common">Giant reed</name>
    <name type="synonym">Donax arundinaceus</name>
    <dbReference type="NCBI Taxonomy" id="35708"/>
    <lineage>
        <taxon>Eukaryota</taxon>
        <taxon>Viridiplantae</taxon>
        <taxon>Streptophyta</taxon>
        <taxon>Embryophyta</taxon>
        <taxon>Tracheophyta</taxon>
        <taxon>Spermatophyta</taxon>
        <taxon>Magnoliopsida</taxon>
        <taxon>Liliopsida</taxon>
        <taxon>Poales</taxon>
        <taxon>Poaceae</taxon>
        <taxon>PACMAD clade</taxon>
        <taxon>Arundinoideae</taxon>
        <taxon>Arundineae</taxon>
        <taxon>Arundo</taxon>
    </lineage>
</organism>
<name>A0A0A8Y9E0_ARUDO</name>
<proteinExistence type="predicted"/>
<reference evidence="1" key="1">
    <citation type="submission" date="2014-09" db="EMBL/GenBank/DDBJ databases">
        <authorList>
            <person name="Magalhaes I.L.F."/>
            <person name="Oliveira U."/>
            <person name="Santos F.R."/>
            <person name="Vidigal T.H.D.A."/>
            <person name="Brescovit A.D."/>
            <person name="Santos A.J."/>
        </authorList>
    </citation>
    <scope>NUCLEOTIDE SEQUENCE</scope>
    <source>
        <tissue evidence="1">Shoot tissue taken approximately 20 cm above the soil surface</tissue>
    </source>
</reference>
<evidence type="ECO:0000313" key="1">
    <source>
        <dbReference type="EMBL" id="JAD22951.1"/>
    </source>
</evidence>